<dbReference type="AlphaFoldDB" id="A0A2V3J6C2"/>
<organism evidence="1 2">
    <name type="scientific">Gracilariopsis chorda</name>
    <dbReference type="NCBI Taxonomy" id="448386"/>
    <lineage>
        <taxon>Eukaryota</taxon>
        <taxon>Rhodophyta</taxon>
        <taxon>Florideophyceae</taxon>
        <taxon>Rhodymeniophycidae</taxon>
        <taxon>Gracilariales</taxon>
        <taxon>Gracilariaceae</taxon>
        <taxon>Gracilariopsis</taxon>
    </lineage>
</organism>
<comment type="caution">
    <text evidence="1">The sequence shown here is derived from an EMBL/GenBank/DDBJ whole genome shotgun (WGS) entry which is preliminary data.</text>
</comment>
<dbReference type="Proteomes" id="UP000247409">
    <property type="component" value="Unassembled WGS sequence"/>
</dbReference>
<name>A0A2V3J6C2_9FLOR</name>
<reference evidence="1 2" key="1">
    <citation type="journal article" date="2018" name="Mol. Biol. Evol.">
        <title>Analysis of the draft genome of the red seaweed Gracilariopsis chorda provides insights into genome size evolution in Rhodophyta.</title>
        <authorList>
            <person name="Lee J."/>
            <person name="Yang E.C."/>
            <person name="Graf L."/>
            <person name="Yang J.H."/>
            <person name="Qiu H."/>
            <person name="Zel Zion U."/>
            <person name="Chan C.X."/>
            <person name="Stephens T.G."/>
            <person name="Weber A.P.M."/>
            <person name="Boo G.H."/>
            <person name="Boo S.M."/>
            <person name="Kim K.M."/>
            <person name="Shin Y."/>
            <person name="Jung M."/>
            <person name="Lee S.J."/>
            <person name="Yim H.S."/>
            <person name="Lee J.H."/>
            <person name="Bhattacharya D."/>
            <person name="Yoon H.S."/>
        </authorList>
    </citation>
    <scope>NUCLEOTIDE SEQUENCE [LARGE SCALE GENOMIC DNA]</scope>
    <source>
        <strain evidence="1 2">SKKU-2015</strain>
        <tissue evidence="1">Whole body</tissue>
    </source>
</reference>
<proteinExistence type="predicted"/>
<sequence length="292" mass="32120">MCFVVIAPHQHAVHLGVAKPYPHATIPSKQLPLNPPLSFATAFILACAKHLSLTKSQLASHHLVIATPSTTMTPRTKASLRHAARLLNMQIRFYPAYRCFTAVAARPCTILDIALTHTAIFNQHRLHVVKTALHQVQHQFKSNLQSLPQQQLDHLTANAAVVPPSTHSELGEVTADSYTVSGEVRKNAGDAFFTEDVETNLACCVARFLQSSHDVYERDRNRYIFCVGSGALPGISRRLQKEFERCRDQFGLNGITLHVVQTQFEAGVVAWVGACVLAVAGQQGDDDEDRIG</sequence>
<accession>A0A2V3J6C2</accession>
<evidence type="ECO:0000313" key="1">
    <source>
        <dbReference type="EMBL" id="PXF48930.1"/>
    </source>
</evidence>
<evidence type="ECO:0000313" key="2">
    <source>
        <dbReference type="Proteomes" id="UP000247409"/>
    </source>
</evidence>
<protein>
    <submittedName>
        <fullName evidence="1">Uncharacterized protein</fullName>
    </submittedName>
</protein>
<dbReference type="EMBL" id="NBIV01000010">
    <property type="protein sequence ID" value="PXF48930.1"/>
    <property type="molecule type" value="Genomic_DNA"/>
</dbReference>
<keyword evidence="2" id="KW-1185">Reference proteome</keyword>
<gene>
    <name evidence="1" type="ORF">BWQ96_01272</name>
</gene>